<dbReference type="AlphaFoldDB" id="A0A166UGG7"/>
<feature type="region of interest" description="Disordered" evidence="1">
    <location>
        <begin position="1"/>
        <end position="25"/>
    </location>
</feature>
<dbReference type="EMBL" id="KV417488">
    <property type="protein sequence ID" value="KZP31670.1"/>
    <property type="molecule type" value="Genomic_DNA"/>
</dbReference>
<name>A0A166UGG7_9AGAM</name>
<feature type="region of interest" description="Disordered" evidence="1">
    <location>
        <begin position="177"/>
        <end position="203"/>
    </location>
</feature>
<dbReference type="STRING" id="436010.A0A166UGG7"/>
<protein>
    <submittedName>
        <fullName evidence="2">Uncharacterized protein</fullName>
    </submittedName>
</protein>
<evidence type="ECO:0000256" key="1">
    <source>
        <dbReference type="SAM" id="MobiDB-lite"/>
    </source>
</evidence>
<accession>A0A166UGG7</accession>
<evidence type="ECO:0000313" key="2">
    <source>
        <dbReference type="EMBL" id="KZP31670.1"/>
    </source>
</evidence>
<sequence length="241" mass="26770">MSDEIDGQSPQEECPETGTRETPCPARSSYVTIKLDPVGSVAFMEDDEAVTAAQKLSVKTYVGFRDVLHIGQLPIQSFGVRMLRPGMPPARPEEFFTSDMCIPVFPNANHPSRAPIHPVPAIPWANAYHAAFDHVALRVRASFADHTLATVLSKEERMRLALACALDYERRQDCIEEASTDDSHTSIESATSGAEEHSVEWAVTQSQPDTKPLVYMSYDLNSVQELCDPQDFFQEIEAVQQ</sequence>
<organism evidence="2">
    <name type="scientific">Athelia psychrophila</name>
    <dbReference type="NCBI Taxonomy" id="1759441"/>
    <lineage>
        <taxon>Eukaryota</taxon>
        <taxon>Fungi</taxon>
        <taxon>Dikarya</taxon>
        <taxon>Basidiomycota</taxon>
        <taxon>Agaricomycotina</taxon>
        <taxon>Agaricomycetes</taxon>
        <taxon>Agaricomycetidae</taxon>
        <taxon>Atheliales</taxon>
        <taxon>Atheliaceae</taxon>
        <taxon>Athelia</taxon>
    </lineage>
</organism>
<proteinExistence type="predicted"/>
<dbReference type="OrthoDB" id="2930792at2759"/>
<gene>
    <name evidence="2" type="ORF">FIBSPDRAFT_813237</name>
</gene>
<reference evidence="2" key="1">
    <citation type="journal article" date="2016" name="Mol. Biol. Evol.">
        <title>Comparative Genomics of Early-Diverging Mushroom-Forming Fungi Provides Insights into the Origins of Lignocellulose Decay Capabilities.</title>
        <authorList>
            <person name="Nagy L.G."/>
            <person name="Riley R."/>
            <person name="Tritt A."/>
            <person name="Adam C."/>
            <person name="Daum C."/>
            <person name="Floudas D."/>
            <person name="Sun H."/>
            <person name="Yadav J.S."/>
            <person name="Pangilinan J."/>
            <person name="Larsson K.H."/>
            <person name="Matsuura K."/>
            <person name="Barry K."/>
            <person name="Labutti K."/>
            <person name="Kuo R."/>
            <person name="Ohm R.A."/>
            <person name="Bhattacharya S.S."/>
            <person name="Shirouzu T."/>
            <person name="Yoshinaga Y."/>
            <person name="Martin F.M."/>
            <person name="Grigoriev I.V."/>
            <person name="Hibbett D.S."/>
        </authorList>
    </citation>
    <scope>NUCLEOTIDE SEQUENCE [LARGE SCALE GENOMIC DNA]</scope>
    <source>
        <strain evidence="2">CBS 109695</strain>
    </source>
</reference>